<accession>A0A397YZM5</accession>
<name>A0A397YZM5_BRACM</name>
<proteinExistence type="predicted"/>
<organism evidence="1 2">
    <name type="scientific">Brassica campestris</name>
    <name type="common">Field mustard</name>
    <dbReference type="NCBI Taxonomy" id="3711"/>
    <lineage>
        <taxon>Eukaryota</taxon>
        <taxon>Viridiplantae</taxon>
        <taxon>Streptophyta</taxon>
        <taxon>Embryophyta</taxon>
        <taxon>Tracheophyta</taxon>
        <taxon>Spermatophyta</taxon>
        <taxon>Magnoliopsida</taxon>
        <taxon>eudicotyledons</taxon>
        <taxon>Gunneridae</taxon>
        <taxon>Pentapetalae</taxon>
        <taxon>rosids</taxon>
        <taxon>malvids</taxon>
        <taxon>Brassicales</taxon>
        <taxon>Brassicaceae</taxon>
        <taxon>Brassiceae</taxon>
        <taxon>Brassica</taxon>
    </lineage>
</organism>
<evidence type="ECO:0000313" key="1">
    <source>
        <dbReference type="EMBL" id="RID58887.1"/>
    </source>
</evidence>
<gene>
    <name evidence="1" type="ORF">BRARA_F02148</name>
</gene>
<evidence type="ECO:0000313" key="2">
    <source>
        <dbReference type="Proteomes" id="UP000264353"/>
    </source>
</evidence>
<dbReference type="AlphaFoldDB" id="A0A397YZM5"/>
<reference evidence="1 2" key="1">
    <citation type="submission" date="2018-06" db="EMBL/GenBank/DDBJ databases">
        <title>WGS assembly of Brassica rapa FPsc.</title>
        <authorList>
            <person name="Bowman J."/>
            <person name="Kohchi T."/>
            <person name="Yamato K."/>
            <person name="Jenkins J."/>
            <person name="Shu S."/>
            <person name="Ishizaki K."/>
            <person name="Yamaoka S."/>
            <person name="Nishihama R."/>
            <person name="Nakamura Y."/>
            <person name="Berger F."/>
            <person name="Adam C."/>
            <person name="Aki S."/>
            <person name="Althoff F."/>
            <person name="Araki T."/>
            <person name="Arteaga-Vazquez M."/>
            <person name="Balasubrmanian S."/>
            <person name="Bauer D."/>
            <person name="Boehm C."/>
            <person name="Briginshaw L."/>
            <person name="Caballero-Perez J."/>
            <person name="Catarino B."/>
            <person name="Chen F."/>
            <person name="Chiyoda S."/>
            <person name="Chovatia M."/>
            <person name="Davies K."/>
            <person name="Delmans M."/>
            <person name="Demura T."/>
            <person name="Dierschke T."/>
            <person name="Dolan L."/>
            <person name="Dorantes-Acosta A."/>
            <person name="Eklund D."/>
            <person name="Florent S."/>
            <person name="Flores-Sandoval E."/>
            <person name="Fujiyama A."/>
            <person name="Fukuzawa H."/>
            <person name="Galik B."/>
            <person name="Grimanelli D."/>
            <person name="Grimwood J."/>
            <person name="Grossniklaus U."/>
            <person name="Hamada T."/>
            <person name="Haseloff J."/>
            <person name="Hetherington A."/>
            <person name="Higo A."/>
            <person name="Hirakawa Y."/>
            <person name="Hundley H."/>
            <person name="Ikeda Y."/>
            <person name="Inoue K."/>
            <person name="Inoue S."/>
            <person name="Ishida S."/>
            <person name="Jia Q."/>
            <person name="Kakita M."/>
            <person name="Kanazawa T."/>
            <person name="Kawai Y."/>
            <person name="Kawashima T."/>
            <person name="Kennedy M."/>
            <person name="Kinose K."/>
            <person name="Kinoshita T."/>
            <person name="Kohara Y."/>
            <person name="Koide E."/>
            <person name="Komatsu K."/>
            <person name="Kopischke S."/>
            <person name="Kubo M."/>
            <person name="Kyozuka J."/>
            <person name="Lagercrantz U."/>
            <person name="Lin S."/>
            <person name="Lindquist E."/>
            <person name="Lipzen A."/>
            <person name="Lu C."/>
            <person name="Luna E."/>
            <person name="Martienssen R."/>
            <person name="Minamino N."/>
            <person name="Mizutani M."/>
            <person name="Mizutani M."/>
            <person name="Mochizuki N."/>
            <person name="Monte I."/>
            <person name="Mosher R."/>
            <person name="Nagasaki H."/>
            <person name="Nakagami H."/>
            <person name="Naramoto S."/>
            <person name="Nishitani K."/>
            <person name="Ohtani M."/>
            <person name="Okamoto T."/>
            <person name="Okumura M."/>
            <person name="Phillips J."/>
            <person name="Pollak B."/>
            <person name="Reinders A."/>
            <person name="Roevekamp M."/>
            <person name="Sano R."/>
            <person name="Sawa S."/>
            <person name="Schmid M."/>
            <person name="Shirakawa M."/>
            <person name="Solano R."/>
            <person name="Spunde A."/>
            <person name="Suetsugu N."/>
            <person name="Sugano S."/>
            <person name="Sugiyama A."/>
            <person name="Sun R."/>
            <person name="Suzuki Y."/>
            <person name="Takenaka M."/>
            <person name="Takezawa D."/>
            <person name="Tomogane H."/>
            <person name="Tsuzuki M."/>
            <person name="Ueda T."/>
            <person name="Umeda M."/>
            <person name="Ward J."/>
            <person name="Watanabe Y."/>
            <person name="Yazaki K."/>
            <person name="Yokoyama R."/>
            <person name="Yoshitake Y."/>
            <person name="Yotsui I."/>
            <person name="Zachgo S."/>
            <person name="Schmutz J."/>
        </authorList>
    </citation>
    <scope>NUCLEOTIDE SEQUENCE [LARGE SCALE GENOMIC DNA]</scope>
    <source>
        <strain evidence="2">cv. B-3</strain>
    </source>
</reference>
<dbReference type="EMBL" id="CM010633">
    <property type="protein sequence ID" value="RID58887.1"/>
    <property type="molecule type" value="Genomic_DNA"/>
</dbReference>
<dbReference type="Proteomes" id="UP000264353">
    <property type="component" value="Chromosome A6"/>
</dbReference>
<protein>
    <submittedName>
        <fullName evidence="1">Uncharacterized protein</fullName>
    </submittedName>
</protein>
<sequence>MELCRCIEKQKALSLTYLSLPDVIPDECAHLIWERRKTDEDVGGIRPHKLSLC</sequence>